<proteinExistence type="predicted"/>
<dbReference type="Proteomes" id="UP000527324">
    <property type="component" value="Unassembled WGS sequence"/>
</dbReference>
<comment type="caution">
    <text evidence="2">The sequence shown here is derived from an EMBL/GenBank/DDBJ whole genome shotgun (WGS) entry which is preliminary data.</text>
</comment>
<evidence type="ECO:0000313" key="3">
    <source>
        <dbReference type="Proteomes" id="UP000527324"/>
    </source>
</evidence>
<keyword evidence="3" id="KW-1185">Reference proteome</keyword>
<dbReference type="EMBL" id="JACHOQ010000002">
    <property type="protein sequence ID" value="MBB5739780.1"/>
    <property type="molecule type" value="Genomic_DNA"/>
</dbReference>
<keyword evidence="1" id="KW-0472">Membrane</keyword>
<gene>
    <name evidence="2" type="ORF">GGQ93_001482</name>
</gene>
<organism evidence="2 3">
    <name type="scientific">Brevundimonas aurantiaca</name>
    <dbReference type="NCBI Taxonomy" id="74316"/>
    <lineage>
        <taxon>Bacteria</taxon>
        <taxon>Pseudomonadati</taxon>
        <taxon>Pseudomonadota</taxon>
        <taxon>Alphaproteobacteria</taxon>
        <taxon>Caulobacterales</taxon>
        <taxon>Caulobacteraceae</taxon>
        <taxon>Brevundimonas</taxon>
    </lineage>
</organism>
<dbReference type="PROSITE" id="PS51257">
    <property type="entry name" value="PROKAR_LIPOPROTEIN"/>
    <property type="match status" value="1"/>
</dbReference>
<protein>
    <submittedName>
        <fullName evidence="2">Uncharacterized protein</fullName>
    </submittedName>
</protein>
<feature type="transmembrane region" description="Helical" evidence="1">
    <location>
        <begin position="42"/>
        <end position="60"/>
    </location>
</feature>
<evidence type="ECO:0000313" key="2">
    <source>
        <dbReference type="EMBL" id="MBB5739780.1"/>
    </source>
</evidence>
<name>A0A7W9F8A8_9CAUL</name>
<dbReference type="AlphaFoldDB" id="A0A7W9F8A8"/>
<accession>A0A7W9F8A8</accession>
<reference evidence="2 3" key="1">
    <citation type="submission" date="2020-08" db="EMBL/GenBank/DDBJ databases">
        <title>Genomic Encyclopedia of Type Strains, Phase IV (KMG-IV): sequencing the most valuable type-strain genomes for metagenomic binning, comparative biology and taxonomic classification.</title>
        <authorList>
            <person name="Goeker M."/>
        </authorList>
    </citation>
    <scope>NUCLEOTIDE SEQUENCE [LARGE SCALE GENOMIC DNA]</scope>
    <source>
        <strain evidence="2 3">DSM 4731</strain>
    </source>
</reference>
<sequence>MDKFSRRPNRKARVQNTVLALSAFTFAGGCFGVLIAFGNAAIPWFFGLYAFCWTLGFLFWQQRFVRNYFRWRSRTRLQSQQGPGFSTLELAAIEQFLDRAGPQEAAARRHFEQAEVVSRYNSGTGGVTAIRSSQPWPWTKPATDNVSWFHIDQLNAVVGCQFWPGPAEGLSILEIFAGDTNTAQLDWMTVTFRGADDGLPHPPAPTFAPIISEPRWVTWRPEP</sequence>
<dbReference type="RefSeq" id="WP_183216042.1">
    <property type="nucleotide sequence ID" value="NZ_CAJFZW010000005.1"/>
</dbReference>
<keyword evidence="1" id="KW-0812">Transmembrane</keyword>
<keyword evidence="1" id="KW-1133">Transmembrane helix</keyword>
<evidence type="ECO:0000256" key="1">
    <source>
        <dbReference type="SAM" id="Phobius"/>
    </source>
</evidence>